<feature type="compositionally biased region" description="Gly residues" evidence="1">
    <location>
        <begin position="114"/>
        <end position="133"/>
    </location>
</feature>
<dbReference type="Proteomes" id="UP000244336">
    <property type="component" value="Chromosome 5"/>
</dbReference>
<name>A0A2T7DRH5_9POAL</name>
<dbReference type="Gramene" id="PUZ58177">
    <property type="protein sequence ID" value="PUZ58177"/>
    <property type="gene ID" value="GQ55_5G489200"/>
</dbReference>
<protein>
    <submittedName>
        <fullName evidence="2">Uncharacterized protein</fullName>
    </submittedName>
</protein>
<dbReference type="EMBL" id="CM009753">
    <property type="protein sequence ID" value="PUZ58177.1"/>
    <property type="molecule type" value="Genomic_DNA"/>
</dbReference>
<accession>A0A2T7DRH5</accession>
<gene>
    <name evidence="2" type="ORF">GQ55_5G489200</name>
</gene>
<organism evidence="2 3">
    <name type="scientific">Panicum hallii var. hallii</name>
    <dbReference type="NCBI Taxonomy" id="1504633"/>
    <lineage>
        <taxon>Eukaryota</taxon>
        <taxon>Viridiplantae</taxon>
        <taxon>Streptophyta</taxon>
        <taxon>Embryophyta</taxon>
        <taxon>Tracheophyta</taxon>
        <taxon>Spermatophyta</taxon>
        <taxon>Magnoliopsida</taxon>
        <taxon>Liliopsida</taxon>
        <taxon>Poales</taxon>
        <taxon>Poaceae</taxon>
        <taxon>PACMAD clade</taxon>
        <taxon>Panicoideae</taxon>
        <taxon>Panicodae</taxon>
        <taxon>Paniceae</taxon>
        <taxon>Panicinae</taxon>
        <taxon>Panicum</taxon>
        <taxon>Panicum sect. Panicum</taxon>
    </lineage>
</organism>
<keyword evidence="3" id="KW-1185">Reference proteome</keyword>
<sequence length="159" mass="16878">MGTTNGSGSGVFARWDDGWRRRRRVRAMGRWMAAAACYVRAASTGSRTTRHPLPPRDLRMTGRRQLRARGVWRRWHDGAAASMGLRWRCSCVGTTRLHGGNARQGNRQPRRESGGGGSAAGWGPRIGRGGGGSAAAVGVGAGRSRIRGGGTTARVAAGR</sequence>
<proteinExistence type="predicted"/>
<reference evidence="2 3" key="1">
    <citation type="submission" date="2018-04" db="EMBL/GenBank/DDBJ databases">
        <title>WGS assembly of Panicum hallii var. hallii HAL2.</title>
        <authorList>
            <person name="Lovell J."/>
            <person name="Jenkins J."/>
            <person name="Lowry D."/>
            <person name="Mamidi S."/>
            <person name="Sreedasyam A."/>
            <person name="Weng X."/>
            <person name="Barry K."/>
            <person name="Bonette J."/>
            <person name="Campitelli B."/>
            <person name="Daum C."/>
            <person name="Gordon S."/>
            <person name="Gould B."/>
            <person name="Lipzen A."/>
            <person name="MacQueen A."/>
            <person name="Palacio-Mejia J."/>
            <person name="Plott C."/>
            <person name="Shakirov E."/>
            <person name="Shu S."/>
            <person name="Yoshinaga Y."/>
            <person name="Zane M."/>
            <person name="Rokhsar D."/>
            <person name="Grimwood J."/>
            <person name="Schmutz J."/>
            <person name="Juenger T."/>
        </authorList>
    </citation>
    <scope>NUCLEOTIDE SEQUENCE [LARGE SCALE GENOMIC DNA]</scope>
    <source>
        <strain evidence="3">cv. HAL2</strain>
    </source>
</reference>
<feature type="region of interest" description="Disordered" evidence="1">
    <location>
        <begin position="96"/>
        <end position="159"/>
    </location>
</feature>
<dbReference type="AlphaFoldDB" id="A0A2T7DRH5"/>
<evidence type="ECO:0000313" key="3">
    <source>
        <dbReference type="Proteomes" id="UP000244336"/>
    </source>
</evidence>
<evidence type="ECO:0000256" key="1">
    <source>
        <dbReference type="SAM" id="MobiDB-lite"/>
    </source>
</evidence>
<evidence type="ECO:0000313" key="2">
    <source>
        <dbReference type="EMBL" id="PUZ58177.1"/>
    </source>
</evidence>